<dbReference type="InterPro" id="IPR050769">
    <property type="entry name" value="NAT_camello-type"/>
</dbReference>
<comment type="caution">
    <text evidence="3">The sequence shown here is derived from an EMBL/GenBank/DDBJ whole genome shotgun (WGS) entry which is preliminary data.</text>
</comment>
<dbReference type="Proteomes" id="UP000029055">
    <property type="component" value="Unassembled WGS sequence"/>
</dbReference>
<evidence type="ECO:0000313" key="4">
    <source>
        <dbReference type="Proteomes" id="UP000029055"/>
    </source>
</evidence>
<dbReference type="PANTHER" id="PTHR13947">
    <property type="entry name" value="GNAT FAMILY N-ACETYLTRANSFERASE"/>
    <property type="match status" value="1"/>
</dbReference>
<name>A0A087E741_9BIFI</name>
<accession>A0A087E741</accession>
<dbReference type="InterPro" id="IPR000182">
    <property type="entry name" value="GNAT_dom"/>
</dbReference>
<proteinExistence type="predicted"/>
<dbReference type="AlphaFoldDB" id="A0A087E741"/>
<dbReference type="eggNOG" id="COG0456">
    <property type="taxonomic scope" value="Bacteria"/>
</dbReference>
<dbReference type="PANTHER" id="PTHR13947:SF37">
    <property type="entry name" value="LD18367P"/>
    <property type="match status" value="1"/>
</dbReference>
<dbReference type="SUPFAM" id="SSF55729">
    <property type="entry name" value="Acyl-CoA N-acyltransferases (Nat)"/>
    <property type="match status" value="1"/>
</dbReference>
<gene>
    <name evidence="3" type="ORF">BISU_0063</name>
</gene>
<protein>
    <submittedName>
        <fullName evidence="3">GNAT family acetyltransferase</fullName>
    </submittedName>
</protein>
<dbReference type="PROSITE" id="PS51186">
    <property type="entry name" value="GNAT"/>
    <property type="match status" value="1"/>
</dbReference>
<organism evidence="3 4">
    <name type="scientific">Bifidobacterium subtile</name>
    <dbReference type="NCBI Taxonomy" id="77635"/>
    <lineage>
        <taxon>Bacteria</taxon>
        <taxon>Bacillati</taxon>
        <taxon>Actinomycetota</taxon>
        <taxon>Actinomycetes</taxon>
        <taxon>Bifidobacteriales</taxon>
        <taxon>Bifidobacteriaceae</taxon>
        <taxon>Bifidobacterium</taxon>
    </lineage>
</organism>
<sequence>MRIRSIEAADDAAVAVLVRTSLHAAGLDIPGTAYFDPQLDRLAEYYGEREDRHYWVAEEDNRVVGGVGIAPVVGSEGVCELQKLYVDAAYRSRGYSKALIDTALPFAAQYFDRCYLETHSVLGIAGALYRSYGFAFLDGPLPGGEHSAMNRWAIKDLGDLRADVA</sequence>
<dbReference type="InterPro" id="IPR016181">
    <property type="entry name" value="Acyl_CoA_acyltransferase"/>
</dbReference>
<keyword evidence="4" id="KW-1185">Reference proteome</keyword>
<evidence type="ECO:0000313" key="3">
    <source>
        <dbReference type="EMBL" id="KFJ03592.1"/>
    </source>
</evidence>
<dbReference type="RefSeq" id="WP_024464453.1">
    <property type="nucleotide sequence ID" value="NZ_CP062939.1"/>
</dbReference>
<evidence type="ECO:0000256" key="1">
    <source>
        <dbReference type="ARBA" id="ARBA00022679"/>
    </source>
</evidence>
<evidence type="ECO:0000259" key="2">
    <source>
        <dbReference type="PROSITE" id="PS51186"/>
    </source>
</evidence>
<feature type="domain" description="N-acetyltransferase" evidence="2">
    <location>
        <begin position="1"/>
        <end position="158"/>
    </location>
</feature>
<dbReference type="OrthoDB" id="5419426at2"/>
<dbReference type="EMBL" id="JGZR01000006">
    <property type="protein sequence ID" value="KFJ03592.1"/>
    <property type="molecule type" value="Genomic_DNA"/>
</dbReference>
<dbReference type="Pfam" id="PF00583">
    <property type="entry name" value="Acetyltransf_1"/>
    <property type="match status" value="1"/>
</dbReference>
<dbReference type="GO" id="GO:0008080">
    <property type="term" value="F:N-acetyltransferase activity"/>
    <property type="evidence" value="ECO:0007669"/>
    <property type="project" value="InterPro"/>
</dbReference>
<dbReference type="Gene3D" id="3.40.630.30">
    <property type="match status" value="1"/>
</dbReference>
<dbReference type="CDD" id="cd04301">
    <property type="entry name" value="NAT_SF"/>
    <property type="match status" value="1"/>
</dbReference>
<keyword evidence="1 3" id="KW-0808">Transferase</keyword>
<dbReference type="STRING" id="77635.BISU_0063"/>
<reference evidence="3 4" key="1">
    <citation type="submission" date="2014-03" db="EMBL/GenBank/DDBJ databases">
        <title>Genomics of Bifidobacteria.</title>
        <authorList>
            <person name="Ventura M."/>
            <person name="Milani C."/>
            <person name="Lugli G.A."/>
        </authorList>
    </citation>
    <scope>NUCLEOTIDE SEQUENCE [LARGE SCALE GENOMIC DNA]</scope>
    <source>
        <strain evidence="3 4">LMG 11597</strain>
    </source>
</reference>